<gene>
    <name evidence="1" type="primary">SPB4</name>
    <name evidence="1" type="ORF">IWW38_000865</name>
</gene>
<accession>A0ACC1M7U3</accession>
<reference evidence="1" key="1">
    <citation type="submission" date="2022-07" db="EMBL/GenBank/DDBJ databases">
        <title>Phylogenomic reconstructions and comparative analyses of Kickxellomycotina fungi.</title>
        <authorList>
            <person name="Reynolds N.K."/>
            <person name="Stajich J.E."/>
            <person name="Barry K."/>
            <person name="Grigoriev I.V."/>
            <person name="Crous P."/>
            <person name="Smith M.E."/>
        </authorList>
    </citation>
    <scope>NUCLEOTIDE SEQUENCE</scope>
    <source>
        <strain evidence="1">CBS 190363</strain>
    </source>
</reference>
<dbReference type="Proteomes" id="UP001139981">
    <property type="component" value="Unassembled WGS sequence"/>
</dbReference>
<keyword evidence="1" id="KW-0067">ATP-binding</keyword>
<organism evidence="1 2">
    <name type="scientific">Coemansia aciculifera</name>
    <dbReference type="NCBI Taxonomy" id="417176"/>
    <lineage>
        <taxon>Eukaryota</taxon>
        <taxon>Fungi</taxon>
        <taxon>Fungi incertae sedis</taxon>
        <taxon>Zoopagomycota</taxon>
        <taxon>Kickxellomycotina</taxon>
        <taxon>Kickxellomycetes</taxon>
        <taxon>Kickxellales</taxon>
        <taxon>Kickxellaceae</taxon>
        <taxon>Coemansia</taxon>
    </lineage>
</organism>
<keyword evidence="1" id="KW-0347">Helicase</keyword>
<dbReference type="EMBL" id="JANBVB010000019">
    <property type="protein sequence ID" value="KAJ2899728.1"/>
    <property type="molecule type" value="Genomic_DNA"/>
</dbReference>
<evidence type="ECO:0000313" key="1">
    <source>
        <dbReference type="EMBL" id="KAJ2899728.1"/>
    </source>
</evidence>
<protein>
    <submittedName>
        <fullName evidence="1">ATP-dependent rRNA helicase spb4</fullName>
        <ecNumber evidence="1">3.6.4.13</ecNumber>
    </submittedName>
</protein>
<comment type="caution">
    <text evidence="1">The sequence shown here is derived from an EMBL/GenBank/DDBJ whole genome shotgun (WGS) entry which is preliminary data.</text>
</comment>
<keyword evidence="1" id="KW-0378">Hydrolase</keyword>
<dbReference type="EC" id="3.6.4.13" evidence="1"/>
<proteinExistence type="predicted"/>
<evidence type="ECO:0000313" key="2">
    <source>
        <dbReference type="Proteomes" id="UP001139981"/>
    </source>
</evidence>
<keyword evidence="2" id="KW-1185">Reference proteome</keyword>
<name>A0ACC1M7U3_9FUNG</name>
<keyword evidence="1" id="KW-0547">Nucleotide-binding</keyword>
<sequence>MDSVVPSFGRPWSALQPALSEPMLSAICSLGFENMTPVQEATIPAFSQNRDVIVEAATGSGKTLSFLIPILELLQRKKLRLTHTQVGAIIISPTRELARQTFTVLLELLKLTGLPYIPHLVVGGSSSATNTADEMSVLKETGADILVGTPGRLEDVLCGRLRNGKKTKAGMITASGGLRGKPSASAAKLEVIVLDEADRLLDLGFEASLTAIFSALPKQRRTGLFSATMTEALGQLVRTGLRNPVRVQVQVHDRNTACSERRIPASLSIRYMVCPPDRKLAQILRLIQTAGPLKYIVYFSTCAAVDYFYRLLRRMLCPAQAIVPGGKRTMKEEKERLREYFTAPTSSSVSVHSLHGQMVQSKRQATYESFSAIPSGENEVALLLCTDVASRGLDIPDVDCVIQWDPPTDPKSFAHRCGRTARAGKNGQALVFLSPGAEETFIDFMALRKIPMTPADYLWQSADGSVTEEPPADAKIIEDSSSSDDGEEEEEEEEEEEQENGGGEAAKKKKKKKKRSRNHDQLCKFPADTRSDALLELVRGLVVTDRDIYERGKLAFVSFVQSYSKHEASYIFRLKELPIIEVAKGFALLHLPSMPELRGRPVSRFIPYANLDTDAIPLLDSKREASRLEKLEKAKAAAAAAAAARASGLVADADNDSDKKKKKKKNNTEAWTDAKEAKDRTRERKLKRIKRRDAVASVEEARLMQEIEDPKVLEALAKDPLLAKQMINRRDKSLRDIKEMSSNSGRPAAAAEKRSLDEIIADARSSKRYASASSSSEDEEDSWEVMARKEAIRKKLAAKNKKRFTFNPGFSDDEEE</sequence>